<protein>
    <recommendedName>
        <fullName evidence="3">Retrovirus-related Pol polyprotein from transposon TNT 1-94</fullName>
    </recommendedName>
</protein>
<dbReference type="PANTHER" id="PTHR11439">
    <property type="entry name" value="GAG-POL-RELATED RETROTRANSPOSON"/>
    <property type="match status" value="1"/>
</dbReference>
<keyword evidence="2" id="KW-1185">Reference proteome</keyword>
<dbReference type="AlphaFoldDB" id="A0A151RLB4"/>
<evidence type="ECO:0008006" key="3">
    <source>
        <dbReference type="Google" id="ProtNLM"/>
    </source>
</evidence>
<evidence type="ECO:0000313" key="1">
    <source>
        <dbReference type="EMBL" id="KYP43298.1"/>
    </source>
</evidence>
<name>A0A151RLB4_CAJCA</name>
<accession>A0A151RLB4</accession>
<dbReference type="PANTHER" id="PTHR11439:SF511">
    <property type="match status" value="1"/>
</dbReference>
<gene>
    <name evidence="1" type="ORF">KK1_035254</name>
</gene>
<proteinExistence type="predicted"/>
<organism evidence="1 2">
    <name type="scientific">Cajanus cajan</name>
    <name type="common">Pigeon pea</name>
    <name type="synonym">Cajanus indicus</name>
    <dbReference type="NCBI Taxonomy" id="3821"/>
    <lineage>
        <taxon>Eukaryota</taxon>
        <taxon>Viridiplantae</taxon>
        <taxon>Streptophyta</taxon>
        <taxon>Embryophyta</taxon>
        <taxon>Tracheophyta</taxon>
        <taxon>Spermatophyta</taxon>
        <taxon>Magnoliopsida</taxon>
        <taxon>eudicotyledons</taxon>
        <taxon>Gunneridae</taxon>
        <taxon>Pentapetalae</taxon>
        <taxon>rosids</taxon>
        <taxon>fabids</taxon>
        <taxon>Fabales</taxon>
        <taxon>Fabaceae</taxon>
        <taxon>Papilionoideae</taxon>
        <taxon>50 kb inversion clade</taxon>
        <taxon>NPAAA clade</taxon>
        <taxon>indigoferoid/millettioid clade</taxon>
        <taxon>Phaseoleae</taxon>
        <taxon>Cajanus</taxon>
    </lineage>
</organism>
<sequence>MEANLKLHAESGTKLQDPSIYRRLIGRLLYLTISRPDICYAVHKLSQFVSNPHTDHMNAATLLLRYLKQHCSQEVHTSNRNLFSMIYSTWDFKNSTG</sequence>
<reference evidence="1" key="1">
    <citation type="journal article" date="2012" name="Nat. Biotechnol.">
        <title>Draft genome sequence of pigeonpea (Cajanus cajan), an orphan legume crop of resource-poor farmers.</title>
        <authorList>
            <person name="Varshney R.K."/>
            <person name="Chen W."/>
            <person name="Li Y."/>
            <person name="Bharti A.K."/>
            <person name="Saxena R.K."/>
            <person name="Schlueter J.A."/>
            <person name="Donoghue M.T."/>
            <person name="Azam S."/>
            <person name="Fan G."/>
            <person name="Whaley A.M."/>
            <person name="Farmer A.D."/>
            <person name="Sheridan J."/>
            <person name="Iwata A."/>
            <person name="Tuteja R."/>
            <person name="Penmetsa R.V."/>
            <person name="Wu W."/>
            <person name="Upadhyaya H.D."/>
            <person name="Yang S.P."/>
            <person name="Shah T."/>
            <person name="Saxena K.B."/>
            <person name="Michael T."/>
            <person name="McCombie W.R."/>
            <person name="Yang B."/>
            <person name="Zhang G."/>
            <person name="Yang H."/>
            <person name="Wang J."/>
            <person name="Spillane C."/>
            <person name="Cook D.R."/>
            <person name="May G.D."/>
            <person name="Xu X."/>
            <person name="Jackson S.A."/>
        </authorList>
    </citation>
    <scope>NUCLEOTIDE SEQUENCE [LARGE SCALE GENOMIC DNA]</scope>
</reference>
<dbReference type="Proteomes" id="UP000075243">
    <property type="component" value="Unassembled WGS sequence"/>
</dbReference>
<dbReference type="Gramene" id="C.cajan_32207.t">
    <property type="protein sequence ID" value="C.cajan_32207.t.cds1"/>
    <property type="gene ID" value="C.cajan_32207"/>
</dbReference>
<dbReference type="EMBL" id="KQ483673">
    <property type="protein sequence ID" value="KYP43298.1"/>
    <property type="molecule type" value="Genomic_DNA"/>
</dbReference>
<evidence type="ECO:0000313" key="2">
    <source>
        <dbReference type="Proteomes" id="UP000075243"/>
    </source>
</evidence>